<dbReference type="Gene3D" id="3.30.360.10">
    <property type="entry name" value="Dihydrodipicolinate Reductase, domain 2"/>
    <property type="match status" value="1"/>
</dbReference>
<name>A0A7T5UPU4_9BACT</name>
<organism evidence="2 3">
    <name type="scientific">Candidatus Sungiibacteriota bacterium</name>
    <dbReference type="NCBI Taxonomy" id="2750080"/>
    <lineage>
        <taxon>Bacteria</taxon>
        <taxon>Candidatus Sungiibacteriota</taxon>
    </lineage>
</organism>
<gene>
    <name evidence="2" type="ORF">HYW89_04515</name>
</gene>
<evidence type="ECO:0000313" key="3">
    <source>
        <dbReference type="Proteomes" id="UP000595618"/>
    </source>
</evidence>
<dbReference type="GO" id="GO:0000166">
    <property type="term" value="F:nucleotide binding"/>
    <property type="evidence" value="ECO:0007669"/>
    <property type="project" value="InterPro"/>
</dbReference>
<dbReference type="InterPro" id="IPR000683">
    <property type="entry name" value="Gfo/Idh/MocA-like_OxRdtase_N"/>
</dbReference>
<dbReference type="InterPro" id="IPR036291">
    <property type="entry name" value="NAD(P)-bd_dom_sf"/>
</dbReference>
<dbReference type="Gene3D" id="3.40.50.720">
    <property type="entry name" value="NAD(P)-binding Rossmann-like Domain"/>
    <property type="match status" value="1"/>
</dbReference>
<protein>
    <submittedName>
        <fullName evidence="2">Gfo/Idh/MocA family oxidoreductase</fullName>
    </submittedName>
</protein>
<dbReference type="Proteomes" id="UP000595618">
    <property type="component" value="Chromosome"/>
</dbReference>
<dbReference type="PANTHER" id="PTHR43377">
    <property type="entry name" value="BILIVERDIN REDUCTASE A"/>
    <property type="match status" value="1"/>
</dbReference>
<dbReference type="EMBL" id="CP066690">
    <property type="protein sequence ID" value="QQG45229.1"/>
    <property type="molecule type" value="Genomic_DNA"/>
</dbReference>
<dbReference type="InterPro" id="IPR051450">
    <property type="entry name" value="Gfo/Idh/MocA_Oxidoreductases"/>
</dbReference>
<accession>A0A7T5UPU4</accession>
<dbReference type="SUPFAM" id="SSF55347">
    <property type="entry name" value="Glyceraldehyde-3-phosphate dehydrogenase-like, C-terminal domain"/>
    <property type="match status" value="1"/>
</dbReference>
<proteinExistence type="predicted"/>
<feature type="domain" description="Gfo/Idh/MocA-like oxidoreductase N-terminal" evidence="1">
    <location>
        <begin position="8"/>
        <end position="130"/>
    </location>
</feature>
<evidence type="ECO:0000259" key="1">
    <source>
        <dbReference type="Pfam" id="PF01408"/>
    </source>
</evidence>
<dbReference type="PANTHER" id="PTHR43377:SF6">
    <property type="entry name" value="GFO_IDH_MOCA-LIKE OXIDOREDUCTASE N-TERMINAL DOMAIN-CONTAINING PROTEIN"/>
    <property type="match status" value="1"/>
</dbReference>
<evidence type="ECO:0000313" key="2">
    <source>
        <dbReference type="EMBL" id="QQG45229.1"/>
    </source>
</evidence>
<dbReference type="AlphaFoldDB" id="A0A7T5UPU4"/>
<dbReference type="SUPFAM" id="SSF51735">
    <property type="entry name" value="NAD(P)-binding Rossmann-fold domains"/>
    <property type="match status" value="1"/>
</dbReference>
<dbReference type="Pfam" id="PF01408">
    <property type="entry name" value="GFO_IDH_MocA"/>
    <property type="match status" value="1"/>
</dbReference>
<reference evidence="2 3" key="1">
    <citation type="submission" date="2020-07" db="EMBL/GenBank/DDBJ databases">
        <title>Huge and variable diversity of episymbiotic CPR bacteria and DPANN archaea in groundwater ecosystems.</title>
        <authorList>
            <person name="He C.Y."/>
            <person name="Keren R."/>
            <person name="Whittaker M."/>
            <person name="Farag I.F."/>
            <person name="Doudna J."/>
            <person name="Cate J.H.D."/>
            <person name="Banfield J.F."/>
        </authorList>
    </citation>
    <scope>NUCLEOTIDE SEQUENCE [LARGE SCALE GENOMIC DNA]</scope>
    <source>
        <strain evidence="2">NC_groundwater_541_Ag_S-0.1um_46_50</strain>
    </source>
</reference>
<sequence length="342" mass="38244">MSDPRHKIRLGLVGLGYWGPKLLQKFSRIEAAEVVRFCEKSEDLLRDFAERYPLRYPPTVSFEELISNESYPLDAVIVVTPPETHAALVAQAMLRGLDVFVEKPLATNLQDALYLAKLAREKNRVLMVDHTFCYDHALLYVRNLLSDRKFGTADFQGSAFEWLGARKKPQGPSILWDSGPHAVAAMLFLLKKTPERISMRVVENLSENIPATMTGYAEFTDGHKAEIRLAWQDGVLDGKIVEKAARVAIFGDRRKVLYEGTFGKREVLLHHDWDGAILAPGLTYEDEPLQTVCEEFIRAVAEGGSAFTDGDFGAKVVAILEAAERSCMREGEPIPIVLPQLS</sequence>